<dbReference type="EMBL" id="BSYO01000009">
    <property type="protein sequence ID" value="GMH10052.1"/>
    <property type="molecule type" value="Genomic_DNA"/>
</dbReference>
<accession>A0AAD3SGB3</accession>
<feature type="coiled-coil region" evidence="1">
    <location>
        <begin position="2"/>
        <end position="50"/>
    </location>
</feature>
<comment type="caution">
    <text evidence="2">The sequence shown here is derived from an EMBL/GenBank/DDBJ whole genome shotgun (WGS) entry which is preliminary data.</text>
</comment>
<reference evidence="2" key="1">
    <citation type="submission" date="2023-05" db="EMBL/GenBank/DDBJ databases">
        <title>Nepenthes gracilis genome sequencing.</title>
        <authorList>
            <person name="Fukushima K."/>
        </authorList>
    </citation>
    <scope>NUCLEOTIDE SEQUENCE</scope>
    <source>
        <strain evidence="2">SING2019-196</strain>
    </source>
</reference>
<evidence type="ECO:0000256" key="1">
    <source>
        <dbReference type="SAM" id="Coils"/>
    </source>
</evidence>
<keyword evidence="1" id="KW-0175">Coiled coil</keyword>
<dbReference type="AlphaFoldDB" id="A0AAD3SGB3"/>
<name>A0AAD3SGB3_NEPGR</name>
<organism evidence="2 3">
    <name type="scientific">Nepenthes gracilis</name>
    <name type="common">Slender pitcher plant</name>
    <dbReference type="NCBI Taxonomy" id="150966"/>
    <lineage>
        <taxon>Eukaryota</taxon>
        <taxon>Viridiplantae</taxon>
        <taxon>Streptophyta</taxon>
        <taxon>Embryophyta</taxon>
        <taxon>Tracheophyta</taxon>
        <taxon>Spermatophyta</taxon>
        <taxon>Magnoliopsida</taxon>
        <taxon>eudicotyledons</taxon>
        <taxon>Gunneridae</taxon>
        <taxon>Pentapetalae</taxon>
        <taxon>Caryophyllales</taxon>
        <taxon>Nepenthaceae</taxon>
        <taxon>Nepenthes</taxon>
    </lineage>
</organism>
<feature type="coiled-coil region" evidence="1">
    <location>
        <begin position="81"/>
        <end position="108"/>
    </location>
</feature>
<gene>
    <name evidence="2" type="ORF">Nepgr_011893</name>
</gene>
<protein>
    <submittedName>
        <fullName evidence="2">Uncharacterized protein</fullName>
    </submittedName>
</protein>
<sequence length="248" mass="26969">MIASLNDDKTRLQIQVMELEESRKNFSQENQRLMDDLSVLQSQIKDLEWSLSNAQLSAEVPQDAEEGEDLNSQIEAACALVVKLIAENAELVEKVNELQIELDRQSIKSGVSSVVFPKSIVASANATIPNPVIESIEGNAISVEIVNSSDRTLVTDERIIGDCADIEYDALGQDSLQTGVSGEIMQIPLEENGAQDLGSQALTNEEKESDIVALTDAPLTGAPFRLISFIAKYVSGDDLVLKNSVYSK</sequence>
<evidence type="ECO:0000313" key="3">
    <source>
        <dbReference type="Proteomes" id="UP001279734"/>
    </source>
</evidence>
<evidence type="ECO:0000313" key="2">
    <source>
        <dbReference type="EMBL" id="GMH10052.1"/>
    </source>
</evidence>
<proteinExistence type="predicted"/>
<keyword evidence="3" id="KW-1185">Reference proteome</keyword>
<dbReference type="Proteomes" id="UP001279734">
    <property type="component" value="Unassembled WGS sequence"/>
</dbReference>